<proteinExistence type="predicted"/>
<keyword evidence="2" id="KW-1185">Reference proteome</keyword>
<name>A0AAU9IS75_9CILI</name>
<protein>
    <recommendedName>
        <fullName evidence="3">NmrA-like domain-containing protein</fullName>
    </recommendedName>
</protein>
<dbReference type="Proteomes" id="UP001162131">
    <property type="component" value="Unassembled WGS sequence"/>
</dbReference>
<evidence type="ECO:0000313" key="2">
    <source>
        <dbReference type="Proteomes" id="UP001162131"/>
    </source>
</evidence>
<evidence type="ECO:0000313" key="1">
    <source>
        <dbReference type="EMBL" id="CAG9315014.1"/>
    </source>
</evidence>
<evidence type="ECO:0008006" key="3">
    <source>
        <dbReference type="Google" id="ProtNLM"/>
    </source>
</evidence>
<dbReference type="PANTHER" id="PTHR12126:SF11">
    <property type="entry name" value="NADH DEHYDROGENASE [UBIQUINONE] 1 ALPHA SUBCOMPLEX SUBUNIT 9, MITOCHONDRIAL"/>
    <property type="match status" value="1"/>
</dbReference>
<dbReference type="Gene3D" id="3.40.50.720">
    <property type="entry name" value="NAD(P)-binding Rossmann-like Domain"/>
    <property type="match status" value="1"/>
</dbReference>
<reference evidence="1" key="1">
    <citation type="submission" date="2021-09" db="EMBL/GenBank/DDBJ databases">
        <authorList>
            <consortium name="AG Swart"/>
            <person name="Singh M."/>
            <person name="Singh A."/>
            <person name="Seah K."/>
            <person name="Emmerich C."/>
        </authorList>
    </citation>
    <scope>NUCLEOTIDE SEQUENCE</scope>
    <source>
        <strain evidence="1">ATCC30299</strain>
    </source>
</reference>
<organism evidence="1 2">
    <name type="scientific">Blepharisma stoltei</name>
    <dbReference type="NCBI Taxonomy" id="1481888"/>
    <lineage>
        <taxon>Eukaryota</taxon>
        <taxon>Sar</taxon>
        <taxon>Alveolata</taxon>
        <taxon>Ciliophora</taxon>
        <taxon>Postciliodesmatophora</taxon>
        <taxon>Heterotrichea</taxon>
        <taxon>Heterotrichida</taxon>
        <taxon>Blepharismidae</taxon>
        <taxon>Blepharisma</taxon>
    </lineage>
</organism>
<dbReference type="AlphaFoldDB" id="A0AAU9IS75"/>
<dbReference type="GO" id="GO:0044877">
    <property type="term" value="F:protein-containing complex binding"/>
    <property type="evidence" value="ECO:0007669"/>
    <property type="project" value="TreeGrafter"/>
</dbReference>
<accession>A0AAU9IS75</accession>
<comment type="caution">
    <text evidence="1">The sequence shown here is derived from an EMBL/GenBank/DDBJ whole genome shotgun (WGS) entry which is preliminary data.</text>
</comment>
<sequence length="302" mass="33729">MALTVIGGANFLGRYLIRALAGEYSEIRLADMYPYRKSVYALQEEIGDKITKHPLHYSLNLRQCIEGSKDVIVVTHDYFKLAFGKNFYLEKAAGYAKNAGIKKFIWVGPHELDQLNDLDGNPEALIQETINKVRLLIPEFSILRTNLIFGENCTSLVIHKALESLANSQTIVTAKEGSSKFQPVHEADVLKAFKELKAGEAAELAGPEVMTWKEIVETLSKYANVNEPSHEGFGHRMSSYLGSCSKFGDLIYPSHYVQLYKLLSGDLLPTPTKTGTTKLSDVYGPSKFKGIPTLDWHRVILD</sequence>
<dbReference type="InterPro" id="IPR036291">
    <property type="entry name" value="NAD(P)-bd_dom_sf"/>
</dbReference>
<dbReference type="PANTHER" id="PTHR12126">
    <property type="entry name" value="NADH-UBIQUINONE OXIDOREDUCTASE 39 KDA SUBUNIT-RELATED"/>
    <property type="match status" value="1"/>
</dbReference>
<dbReference type="GO" id="GO:0005739">
    <property type="term" value="C:mitochondrion"/>
    <property type="evidence" value="ECO:0007669"/>
    <property type="project" value="TreeGrafter"/>
</dbReference>
<gene>
    <name evidence="1" type="ORF">BSTOLATCC_MIC12792</name>
</gene>
<dbReference type="InterPro" id="IPR051207">
    <property type="entry name" value="ComplexI_NDUFA9_subunit"/>
</dbReference>
<dbReference type="SUPFAM" id="SSF51735">
    <property type="entry name" value="NAD(P)-binding Rossmann-fold domains"/>
    <property type="match status" value="1"/>
</dbReference>
<dbReference type="EMBL" id="CAJZBQ010000013">
    <property type="protein sequence ID" value="CAG9315014.1"/>
    <property type="molecule type" value="Genomic_DNA"/>
</dbReference>